<proteinExistence type="predicted"/>
<dbReference type="Proteomes" id="UP001163255">
    <property type="component" value="Chromosome"/>
</dbReference>
<dbReference type="RefSeq" id="WP_262600024.1">
    <property type="nucleotide sequence ID" value="NZ_CP103300.1"/>
</dbReference>
<dbReference type="Pfam" id="PF10982">
    <property type="entry name" value="DUF2789"/>
    <property type="match status" value="1"/>
</dbReference>
<dbReference type="InterPro" id="IPR021250">
    <property type="entry name" value="DUF2789"/>
</dbReference>
<accession>A0ABY6GZM9</accession>
<name>A0ABY6GZM9_9GAMM</name>
<dbReference type="InterPro" id="IPR038086">
    <property type="entry name" value="DUF2789_sf"/>
</dbReference>
<gene>
    <name evidence="1" type="ORF">NX720_05855</name>
</gene>
<reference evidence="1" key="1">
    <citation type="submission" date="2022-10" db="EMBL/GenBank/DDBJ databases">
        <title>Completed Genome Sequence of two octocoral isolated bacterium, Endozoicomonas euniceicola EF212T and Endozoicomonas gorgoniicola PS125T.</title>
        <authorList>
            <person name="Chiou Y.-J."/>
            <person name="Chen Y.-H."/>
        </authorList>
    </citation>
    <scope>NUCLEOTIDE SEQUENCE</scope>
    <source>
        <strain evidence="1">EF212</strain>
    </source>
</reference>
<evidence type="ECO:0000313" key="1">
    <source>
        <dbReference type="EMBL" id="UYM17443.1"/>
    </source>
</evidence>
<sequence length="109" mass="12607">MPDGIGCADAKYFTERSCFKKSKPEFQHDLKSLFSQLGLSNTPEDIEQFISGHSLTEQQSIFEAGFWQPAQKQFLIESHDQDSDWCEAVNEFDVLLRARKKTPFIGRRF</sequence>
<protein>
    <submittedName>
        <fullName evidence="1">DUF2789 domain-containing protein</fullName>
    </submittedName>
</protein>
<dbReference type="EMBL" id="CP103300">
    <property type="protein sequence ID" value="UYM17443.1"/>
    <property type="molecule type" value="Genomic_DNA"/>
</dbReference>
<organism evidence="1 2">
    <name type="scientific">Endozoicomonas euniceicola</name>
    <dbReference type="NCBI Taxonomy" id="1234143"/>
    <lineage>
        <taxon>Bacteria</taxon>
        <taxon>Pseudomonadati</taxon>
        <taxon>Pseudomonadota</taxon>
        <taxon>Gammaproteobacteria</taxon>
        <taxon>Oceanospirillales</taxon>
        <taxon>Endozoicomonadaceae</taxon>
        <taxon>Endozoicomonas</taxon>
    </lineage>
</organism>
<evidence type="ECO:0000313" key="2">
    <source>
        <dbReference type="Proteomes" id="UP001163255"/>
    </source>
</evidence>
<dbReference type="Gene3D" id="1.10.10.1130">
    <property type="entry name" value="Uncharacterised protein PF10982, DUF2789"/>
    <property type="match status" value="1"/>
</dbReference>
<keyword evidence="2" id="KW-1185">Reference proteome</keyword>